<proteinExistence type="predicted"/>
<name>A0A140NMR9_PROSM</name>
<dbReference type="PATRIC" id="fig|1157951.4.peg.2571"/>
<reference evidence="2" key="2">
    <citation type="submission" date="2012-04" db="EMBL/GenBank/DDBJ databases">
        <title>Complete genome sequence of Providencia stuartii clinical isolate MRSN 2154.</title>
        <authorList>
            <person name="Clifford R.J."/>
            <person name="Hang J."/>
            <person name="Riley M.C."/>
            <person name="Onmus-Leone F."/>
            <person name="Kuschner R.A."/>
            <person name="Lesho E.P."/>
            <person name="Waterman P.E."/>
        </authorList>
    </citation>
    <scope>NUCLEOTIDE SEQUENCE [LARGE SCALE GENOMIC DNA]</scope>
    <source>
        <strain evidence="2">MRSN 2154</strain>
    </source>
</reference>
<dbReference type="PANTHER" id="PTHR39328">
    <property type="entry name" value="BLL2871 PROTEIN"/>
    <property type="match status" value="1"/>
</dbReference>
<evidence type="ECO:0008006" key="3">
    <source>
        <dbReference type="Google" id="ProtNLM"/>
    </source>
</evidence>
<dbReference type="OrthoDB" id="9790012at2"/>
<dbReference type="SUPFAM" id="SSF56235">
    <property type="entry name" value="N-terminal nucleophile aminohydrolases (Ntn hydrolases)"/>
    <property type="match status" value="1"/>
</dbReference>
<evidence type="ECO:0000313" key="1">
    <source>
        <dbReference type="EMBL" id="AFH94395.1"/>
    </source>
</evidence>
<dbReference type="InterPro" id="IPR029055">
    <property type="entry name" value="Ntn_hydrolases_N"/>
</dbReference>
<gene>
    <name evidence="1" type="ordered locus">S70_12760</name>
</gene>
<organism evidence="1 2">
    <name type="scientific">Providencia stuartii (strain MRSN 2154)</name>
    <dbReference type="NCBI Taxonomy" id="1157951"/>
    <lineage>
        <taxon>Bacteria</taxon>
        <taxon>Pseudomonadati</taxon>
        <taxon>Pseudomonadota</taxon>
        <taxon>Gammaproteobacteria</taxon>
        <taxon>Enterobacterales</taxon>
        <taxon>Morganellaceae</taxon>
        <taxon>Providencia</taxon>
    </lineage>
</organism>
<dbReference type="KEGG" id="psi:S70_12760"/>
<reference evidence="1 2" key="1">
    <citation type="journal article" date="2012" name="J. Bacteriol.">
        <title>Complete Genome Sequence of Providencia stuartii Clinical Isolate MRSN 2154.</title>
        <authorList>
            <person name="Clifford R.J."/>
            <person name="Hang J."/>
            <person name="Riley M.C."/>
            <person name="Onmus-Leone F."/>
            <person name="Kuschner R.A."/>
            <person name="Lesho E.P."/>
            <person name="Waterman P.E."/>
        </authorList>
    </citation>
    <scope>NUCLEOTIDE SEQUENCE [LARGE SCALE GENOMIC DNA]</scope>
    <source>
        <strain evidence="1 2">MRSN 2154</strain>
    </source>
</reference>
<dbReference type="EMBL" id="CP003488">
    <property type="protein sequence ID" value="AFH94395.1"/>
    <property type="molecule type" value="Genomic_DNA"/>
</dbReference>
<sequence>MTFSIVARCAKTGEIGAITATGGPAVGALVLHGASYHGAIATQAMTNPMAGITGVEFLREAMPAKTCLDVLLKKDAAPTLRQLIIIDKQGTSAHWTGQACLPWCGGLSETNLAIAGNMLAGEHVLHALYDTYHKYSELALANRLLMAMKAGEKAGGDYRGIRSAALKIWHHRQYADIDIRADWSQQPLSDLNVILHQICSSDYADFFAQIPTGNE</sequence>
<protein>
    <recommendedName>
        <fullName evidence="3">DUF1028 domain-containing protein</fullName>
    </recommendedName>
</protein>
<dbReference type="Proteomes" id="UP000005012">
    <property type="component" value="Chromosome"/>
</dbReference>
<dbReference type="GeneID" id="93520848"/>
<dbReference type="AlphaFoldDB" id="A0A140NMR9"/>
<dbReference type="RefSeq" id="WP_014657399.1">
    <property type="nucleotide sequence ID" value="NC_017731.1"/>
</dbReference>
<dbReference type="HOGENOM" id="CLU_068244_1_1_6"/>
<dbReference type="PANTHER" id="PTHR39328:SF1">
    <property type="entry name" value="BLL2871 PROTEIN"/>
    <property type="match status" value="1"/>
</dbReference>
<accession>A0A140NMR9</accession>
<evidence type="ECO:0000313" key="2">
    <source>
        <dbReference type="Proteomes" id="UP000005012"/>
    </source>
</evidence>
<dbReference type="InterPro" id="IPR010430">
    <property type="entry name" value="DUF1028"/>
</dbReference>
<dbReference type="Gene3D" id="3.60.20.10">
    <property type="entry name" value="Glutamine Phosphoribosylpyrophosphate, subunit 1, domain 1"/>
    <property type="match status" value="1"/>
</dbReference>
<dbReference type="Pfam" id="PF06267">
    <property type="entry name" value="DUF1028"/>
    <property type="match status" value="1"/>
</dbReference>